<dbReference type="eggNOG" id="ENOG50330HK">
    <property type="taxonomic scope" value="Bacteria"/>
</dbReference>
<dbReference type="EMBL" id="BAEP01000022">
    <property type="protein sequence ID" value="GAC23345.1"/>
    <property type="molecule type" value="Genomic_DNA"/>
</dbReference>
<dbReference type="GO" id="GO:0008146">
    <property type="term" value="F:sulfotransferase activity"/>
    <property type="evidence" value="ECO:0007669"/>
    <property type="project" value="InterPro"/>
</dbReference>
<dbReference type="AlphaFoldDB" id="K6ZIY9"/>
<dbReference type="Proteomes" id="UP000006263">
    <property type="component" value="Unassembled WGS sequence"/>
</dbReference>
<name>K6ZIY9_9ALTE</name>
<accession>K6ZIY9</accession>
<dbReference type="InterPro" id="IPR005331">
    <property type="entry name" value="Sulfotransferase"/>
</dbReference>
<organism evidence="1 2">
    <name type="scientific">Paraglaciecola mesophila KMM 241</name>
    <dbReference type="NCBI Taxonomy" id="1128912"/>
    <lineage>
        <taxon>Bacteria</taxon>
        <taxon>Pseudomonadati</taxon>
        <taxon>Pseudomonadota</taxon>
        <taxon>Gammaproteobacteria</taxon>
        <taxon>Alteromonadales</taxon>
        <taxon>Alteromonadaceae</taxon>
        <taxon>Paraglaciecola</taxon>
    </lineage>
</organism>
<evidence type="ECO:0000313" key="2">
    <source>
        <dbReference type="Proteomes" id="UP000006263"/>
    </source>
</evidence>
<evidence type="ECO:0000313" key="1">
    <source>
        <dbReference type="EMBL" id="GAC23345.1"/>
    </source>
</evidence>
<dbReference type="Pfam" id="PF03567">
    <property type="entry name" value="Sulfotransfer_2"/>
    <property type="match status" value="1"/>
</dbReference>
<comment type="caution">
    <text evidence="1">The sequence shown here is derived from an EMBL/GenBank/DDBJ whole genome shotgun (WGS) entry which is preliminary data.</text>
</comment>
<gene>
    <name evidence="1" type="ORF">GMES_1046</name>
</gene>
<dbReference type="RefSeq" id="WP_006991496.1">
    <property type="nucleotide sequence ID" value="NZ_BAEP01000022.1"/>
</dbReference>
<proteinExistence type="predicted"/>
<dbReference type="Gene3D" id="3.40.50.300">
    <property type="entry name" value="P-loop containing nucleotide triphosphate hydrolases"/>
    <property type="match status" value="1"/>
</dbReference>
<protein>
    <recommendedName>
        <fullName evidence="3">Sulfotransferase family protein</fullName>
    </recommendedName>
</protein>
<reference evidence="1 2" key="1">
    <citation type="journal article" date="2017" name="Antonie Van Leeuwenhoek">
        <title>Rhizobium rhizosphaerae sp. nov., a novel species isolated from rice rhizosphere.</title>
        <authorList>
            <person name="Zhao J.J."/>
            <person name="Zhang J."/>
            <person name="Zhang R.J."/>
            <person name="Zhang C.W."/>
            <person name="Yin H.Q."/>
            <person name="Zhang X.X."/>
        </authorList>
    </citation>
    <scope>NUCLEOTIDE SEQUENCE [LARGE SCALE GENOMIC DNA]</scope>
    <source>
        <strain evidence="1 2">KMM 241</strain>
    </source>
</reference>
<sequence>MKIDVKGAVKKITFWDFFLLYGVKRKIRERGIVYRNKTLFTDYNSKVLFIHIPKAAGMSIVDSLYGIEKSHHATALDYFNEDRKKFESCFSFAITRNPYLRLYSAFNYLKSGGMNIVDIAWYELYLSKYKNFEQFILDGGLELAISKNAEHFIPQYKFLFDNSNELLCDYVGKIENIEDVESRVSKEINRNIVFSKKNVVNKNPMSIDSVYTHKMLEVVNKLYEKDFTMLDYEYGCFN</sequence>
<dbReference type="GO" id="GO:0016020">
    <property type="term" value="C:membrane"/>
    <property type="evidence" value="ECO:0007669"/>
    <property type="project" value="InterPro"/>
</dbReference>
<dbReference type="InterPro" id="IPR027417">
    <property type="entry name" value="P-loop_NTPase"/>
</dbReference>
<evidence type="ECO:0008006" key="3">
    <source>
        <dbReference type="Google" id="ProtNLM"/>
    </source>
</evidence>
<dbReference type="OrthoDB" id="288532at2"/>